<comment type="caution">
    <text evidence="2">The sequence shown here is derived from an EMBL/GenBank/DDBJ whole genome shotgun (WGS) entry which is preliminary data.</text>
</comment>
<protein>
    <recommendedName>
        <fullName evidence="4">Prepilin-type N-terminal cleavage/methylation domain-containing protein</fullName>
    </recommendedName>
</protein>
<dbReference type="InterPro" id="IPR045584">
    <property type="entry name" value="Pilin-like"/>
</dbReference>
<gene>
    <name evidence="2" type="ORF">GCM10007100_14310</name>
</gene>
<sequence length="225" mass="24544">MRTFEQVKKRAKTGFTLIEVLVVMGIMAVFLVMGAFLFQGAGKSESRDAVRSLLLAGLNNAQTRALSSGEPVAMVMTPYDQGLEDRLGRAFTLFEVRQDDVTGDFIAGKQLRRWADLPGRFIFSKGGTVSDSGQNAFDQEAVVTISVRDDNSPQKRSVEMPAIIFGSTGSVIWPSGEAELELHVGEGTVQNGVAVGTGADNNDWRKREVIIIGRQTGRARYLQTQ</sequence>
<reference evidence="2" key="1">
    <citation type="journal article" date="2014" name="Int. J. Syst. Evol. Microbiol.">
        <title>Complete genome sequence of Corynebacterium casei LMG S-19264T (=DSM 44701T), isolated from a smear-ripened cheese.</title>
        <authorList>
            <consortium name="US DOE Joint Genome Institute (JGI-PGF)"/>
            <person name="Walter F."/>
            <person name="Albersmeier A."/>
            <person name="Kalinowski J."/>
            <person name="Ruckert C."/>
        </authorList>
    </citation>
    <scope>NUCLEOTIDE SEQUENCE</scope>
    <source>
        <strain evidence="2">KCTC 12988</strain>
    </source>
</reference>
<name>A0A918TIN0_9BACT</name>
<keyword evidence="1" id="KW-0472">Membrane</keyword>
<feature type="transmembrane region" description="Helical" evidence="1">
    <location>
        <begin position="20"/>
        <end position="38"/>
    </location>
</feature>
<dbReference type="Proteomes" id="UP000644507">
    <property type="component" value="Unassembled WGS sequence"/>
</dbReference>
<dbReference type="NCBIfam" id="TIGR02532">
    <property type="entry name" value="IV_pilin_GFxxxE"/>
    <property type="match status" value="1"/>
</dbReference>
<evidence type="ECO:0000313" key="2">
    <source>
        <dbReference type="EMBL" id="GHC49490.1"/>
    </source>
</evidence>
<accession>A0A918TIN0</accession>
<dbReference type="SUPFAM" id="SSF54523">
    <property type="entry name" value="Pili subunits"/>
    <property type="match status" value="1"/>
</dbReference>
<dbReference type="Gene3D" id="3.30.700.10">
    <property type="entry name" value="Glycoprotein, Type 4 Pilin"/>
    <property type="match status" value="1"/>
</dbReference>
<evidence type="ECO:0000313" key="3">
    <source>
        <dbReference type="Proteomes" id="UP000644507"/>
    </source>
</evidence>
<proteinExistence type="predicted"/>
<dbReference type="AlphaFoldDB" id="A0A918TIN0"/>
<reference evidence="2" key="2">
    <citation type="submission" date="2020-09" db="EMBL/GenBank/DDBJ databases">
        <authorList>
            <person name="Sun Q."/>
            <person name="Kim S."/>
        </authorList>
    </citation>
    <scope>NUCLEOTIDE SEQUENCE</scope>
    <source>
        <strain evidence="2">KCTC 12988</strain>
    </source>
</reference>
<dbReference type="EMBL" id="BMXI01000005">
    <property type="protein sequence ID" value="GHC49490.1"/>
    <property type="molecule type" value="Genomic_DNA"/>
</dbReference>
<dbReference type="PROSITE" id="PS00409">
    <property type="entry name" value="PROKAR_NTER_METHYL"/>
    <property type="match status" value="1"/>
</dbReference>
<dbReference type="InterPro" id="IPR012902">
    <property type="entry name" value="N_methyl_site"/>
</dbReference>
<evidence type="ECO:0008006" key="4">
    <source>
        <dbReference type="Google" id="ProtNLM"/>
    </source>
</evidence>
<keyword evidence="3" id="KW-1185">Reference proteome</keyword>
<keyword evidence="1" id="KW-0812">Transmembrane</keyword>
<dbReference type="Pfam" id="PF07963">
    <property type="entry name" value="N_methyl"/>
    <property type="match status" value="1"/>
</dbReference>
<organism evidence="2 3">
    <name type="scientific">Roseibacillus persicicus</name>
    <dbReference type="NCBI Taxonomy" id="454148"/>
    <lineage>
        <taxon>Bacteria</taxon>
        <taxon>Pseudomonadati</taxon>
        <taxon>Verrucomicrobiota</taxon>
        <taxon>Verrucomicrobiia</taxon>
        <taxon>Verrucomicrobiales</taxon>
        <taxon>Verrucomicrobiaceae</taxon>
        <taxon>Roseibacillus</taxon>
    </lineage>
</organism>
<evidence type="ECO:0000256" key="1">
    <source>
        <dbReference type="SAM" id="Phobius"/>
    </source>
</evidence>
<keyword evidence="1" id="KW-1133">Transmembrane helix</keyword>